<dbReference type="Pfam" id="PF24042">
    <property type="entry name" value="DUF7351"/>
    <property type="match status" value="1"/>
</dbReference>
<dbReference type="EMBL" id="LOPU01000017">
    <property type="protein sequence ID" value="KTG10612.1"/>
    <property type="molecule type" value="Genomic_DNA"/>
</dbReference>
<evidence type="ECO:0000259" key="3">
    <source>
        <dbReference type="Pfam" id="PF24042"/>
    </source>
</evidence>
<sequence>MTVERADQSTEGAYASVADAFAVVGNETRVRILEELWAASDRPLGFAELRRRVGMRDPGQFSYHLNKLTDYYVRRTPDGYDLRMAGVNVVWAIASGRFTVETHRDPFPVDSDCEWCSAPLEARYDDGLLYVDCVDCGWMHQMFPFPPSGVVGRTDEELVTVSDQFARSYFTLVARDICPNCAASGRLAHLEHERDAPPDLRRERTGEKAGTHPLGDGLEPVMTVKFECRCCGLWTVSNLATLLLYHPTVVQFYRDHGVDIVEIPVWEIERYGRRSETDVVSMDPLELTVRFTVDDESLWVTVDKSLGALTTRRAQLSG</sequence>
<dbReference type="Gene3D" id="1.10.10.10">
    <property type="entry name" value="Winged helix-like DNA-binding domain superfamily/Winged helix DNA-binding domain"/>
    <property type="match status" value="1"/>
</dbReference>
<feature type="domain" description="DUF7351" evidence="3">
    <location>
        <begin position="110"/>
        <end position="306"/>
    </location>
</feature>
<reference evidence="4 5" key="1">
    <citation type="submission" date="2015-12" db="EMBL/GenBank/DDBJ databases">
        <title>Haloprofundus marisrubri gen. nov., sp. nov., an extremely halophilic archaeon isolated from the Discovery deep brine-seawater interface in the Red Sea.</title>
        <authorList>
            <person name="Zhang G."/>
            <person name="Stingl U."/>
            <person name="Rashid M."/>
        </authorList>
    </citation>
    <scope>NUCLEOTIDE SEQUENCE [LARGE SCALE GENOMIC DNA]</scope>
    <source>
        <strain evidence="4 5">SB9</strain>
    </source>
</reference>
<dbReference type="SUPFAM" id="SSF46785">
    <property type="entry name" value="Winged helix' DNA-binding domain"/>
    <property type="match status" value="1"/>
</dbReference>
<dbReference type="InterPro" id="IPR036388">
    <property type="entry name" value="WH-like_DNA-bd_sf"/>
</dbReference>
<feature type="compositionally biased region" description="Basic and acidic residues" evidence="1">
    <location>
        <begin position="193"/>
        <end position="210"/>
    </location>
</feature>
<gene>
    <name evidence="4" type="ORF">AUR64_08070</name>
</gene>
<dbReference type="Proteomes" id="UP000054387">
    <property type="component" value="Unassembled WGS sequence"/>
</dbReference>
<dbReference type="OrthoDB" id="8482at2157"/>
<evidence type="ECO:0000313" key="4">
    <source>
        <dbReference type="EMBL" id="KTG10612.1"/>
    </source>
</evidence>
<protein>
    <recommendedName>
        <fullName evidence="6">ArsR family transcriptional regulator</fullName>
    </recommendedName>
</protein>
<dbReference type="AlphaFoldDB" id="A0A0W1RB25"/>
<dbReference type="CDD" id="cd00090">
    <property type="entry name" value="HTH_ARSR"/>
    <property type="match status" value="1"/>
</dbReference>
<dbReference type="InterPro" id="IPR055771">
    <property type="entry name" value="DUF7347"/>
</dbReference>
<comment type="caution">
    <text evidence="4">The sequence shown here is derived from an EMBL/GenBank/DDBJ whole genome shotgun (WGS) entry which is preliminary data.</text>
</comment>
<evidence type="ECO:0000256" key="1">
    <source>
        <dbReference type="SAM" id="MobiDB-lite"/>
    </source>
</evidence>
<name>A0A0W1RB25_9EURY</name>
<dbReference type="InterPro" id="IPR036390">
    <property type="entry name" value="WH_DNA-bd_sf"/>
</dbReference>
<evidence type="ECO:0008006" key="6">
    <source>
        <dbReference type="Google" id="ProtNLM"/>
    </source>
</evidence>
<organism evidence="4 5">
    <name type="scientific">Haloprofundus marisrubri</name>
    <dbReference type="NCBI Taxonomy" id="1514971"/>
    <lineage>
        <taxon>Archaea</taxon>
        <taxon>Methanobacteriati</taxon>
        <taxon>Methanobacteriota</taxon>
        <taxon>Stenosarchaea group</taxon>
        <taxon>Halobacteria</taxon>
        <taxon>Halobacteriales</taxon>
        <taxon>Haloferacaceae</taxon>
        <taxon>Haloprofundus</taxon>
    </lineage>
</organism>
<feature type="domain" description="DUF7347" evidence="2">
    <location>
        <begin position="18"/>
        <end position="93"/>
    </location>
</feature>
<dbReference type="Pfam" id="PF24038">
    <property type="entry name" value="DUF7347"/>
    <property type="match status" value="1"/>
</dbReference>
<dbReference type="InterPro" id="IPR011991">
    <property type="entry name" value="ArsR-like_HTH"/>
</dbReference>
<evidence type="ECO:0000313" key="5">
    <source>
        <dbReference type="Proteomes" id="UP000054387"/>
    </source>
</evidence>
<evidence type="ECO:0000259" key="2">
    <source>
        <dbReference type="Pfam" id="PF24038"/>
    </source>
</evidence>
<accession>A0A0W1RB25</accession>
<proteinExistence type="predicted"/>
<feature type="region of interest" description="Disordered" evidence="1">
    <location>
        <begin position="193"/>
        <end position="214"/>
    </location>
</feature>
<dbReference type="RefSeq" id="WP_058580936.1">
    <property type="nucleotide sequence ID" value="NZ_LOPU01000017.1"/>
</dbReference>
<keyword evidence="5" id="KW-1185">Reference proteome</keyword>
<dbReference type="InterPro" id="IPR055775">
    <property type="entry name" value="DUF7351"/>
</dbReference>